<dbReference type="Gramene" id="rna-AYBTSS11_LOCUS6235">
    <property type="protein sequence ID" value="CAJ1933237.1"/>
    <property type="gene ID" value="gene-AYBTSS11_LOCUS6235"/>
</dbReference>
<gene>
    <name evidence="1" type="ORF">AYBTSS11_LOCUS6235</name>
</gene>
<reference evidence="1" key="1">
    <citation type="submission" date="2023-10" db="EMBL/GenBank/DDBJ databases">
        <authorList>
            <person name="Domelevo Entfellner J.-B."/>
        </authorList>
    </citation>
    <scope>NUCLEOTIDE SEQUENCE</scope>
</reference>
<evidence type="ECO:0000313" key="1">
    <source>
        <dbReference type="EMBL" id="CAJ1933237.1"/>
    </source>
</evidence>
<dbReference type="EMBL" id="OY731399">
    <property type="protein sequence ID" value="CAJ1933237.1"/>
    <property type="molecule type" value="Genomic_DNA"/>
</dbReference>
<dbReference type="AlphaFoldDB" id="A0AA86VAB3"/>
<dbReference type="AntiFam" id="ANF00038">
    <property type="entry name" value="Overlaps SRP RNA, same strand"/>
</dbReference>
<organism evidence="1 2">
    <name type="scientific">Sphenostylis stenocarpa</name>
    <dbReference type="NCBI Taxonomy" id="92480"/>
    <lineage>
        <taxon>Eukaryota</taxon>
        <taxon>Viridiplantae</taxon>
        <taxon>Streptophyta</taxon>
        <taxon>Embryophyta</taxon>
        <taxon>Tracheophyta</taxon>
        <taxon>Spermatophyta</taxon>
        <taxon>Magnoliopsida</taxon>
        <taxon>eudicotyledons</taxon>
        <taxon>Gunneridae</taxon>
        <taxon>Pentapetalae</taxon>
        <taxon>rosids</taxon>
        <taxon>fabids</taxon>
        <taxon>Fabales</taxon>
        <taxon>Fabaceae</taxon>
        <taxon>Papilionoideae</taxon>
        <taxon>50 kb inversion clade</taxon>
        <taxon>NPAAA clade</taxon>
        <taxon>indigoferoid/millettioid clade</taxon>
        <taxon>Phaseoleae</taxon>
        <taxon>Sphenostylis</taxon>
    </lineage>
</organism>
<dbReference type="Proteomes" id="UP001189624">
    <property type="component" value="Chromosome 2"/>
</dbReference>
<keyword evidence="2" id="KW-1185">Reference proteome</keyword>
<proteinExistence type="predicted"/>
<evidence type="ECO:0000313" key="2">
    <source>
        <dbReference type="Proteomes" id="UP001189624"/>
    </source>
</evidence>
<sequence length="111" mass="12088">MAEAEQPDAAEKFLLAELGNVSLSPKLGHWVMEQRLNSAKLAWLLHHAGLPTPSWELNHGNFAKALVSWFLNKRALREAGFTEQRKPLALHSGGITGCCTSKPMGLVSLGT</sequence>
<name>A0AA86VAB3_9FABA</name>
<protein>
    <submittedName>
        <fullName evidence="1">Uncharacterized protein</fullName>
    </submittedName>
</protein>
<accession>A0AA86VAB3</accession>